<dbReference type="InParanoid" id="B3RJU7"/>
<dbReference type="Gene3D" id="3.30.70.1060">
    <property type="entry name" value="Dimeric alpha+beta barrel"/>
    <property type="match status" value="1"/>
</dbReference>
<protein>
    <submittedName>
        <fullName evidence="1">Uncharacterized protein</fullName>
    </submittedName>
</protein>
<accession>B3RJU7</accession>
<evidence type="ECO:0000313" key="2">
    <source>
        <dbReference type="Proteomes" id="UP000009022"/>
    </source>
</evidence>
<dbReference type="Proteomes" id="UP000009022">
    <property type="component" value="Unassembled WGS sequence"/>
</dbReference>
<dbReference type="SUPFAM" id="SSF54909">
    <property type="entry name" value="Dimeric alpha+beta barrel"/>
    <property type="match status" value="1"/>
</dbReference>
<dbReference type="OMA" id="CHTTCKA"/>
<proteinExistence type="predicted"/>
<keyword evidence="2" id="KW-1185">Reference proteome</keyword>
<organism evidence="1 2">
    <name type="scientific">Trichoplax adhaerens</name>
    <name type="common">Trichoplax reptans</name>
    <dbReference type="NCBI Taxonomy" id="10228"/>
    <lineage>
        <taxon>Eukaryota</taxon>
        <taxon>Metazoa</taxon>
        <taxon>Placozoa</taxon>
        <taxon>Uniplacotomia</taxon>
        <taxon>Trichoplacea</taxon>
        <taxon>Trichoplacidae</taxon>
        <taxon>Trichoplax</taxon>
    </lineage>
</organism>
<name>B3RJU7_TRIAD</name>
<dbReference type="CTD" id="6749541"/>
<dbReference type="InterPro" id="IPR011008">
    <property type="entry name" value="Dimeric_a/b-barrel"/>
</dbReference>
<dbReference type="EMBL" id="DS985241">
    <property type="protein sequence ID" value="EDV29846.1"/>
    <property type="molecule type" value="Genomic_DNA"/>
</dbReference>
<gene>
    <name evidence="1" type="ORF">TRIADDRAFT_52683</name>
</gene>
<dbReference type="GeneID" id="6749541"/>
<sequence>MDKISFDSPIMKKLGDQVTIKSSLLRPYYSWYKELKERLSDDSEVLEDLPSKFDPENAKANYYLVTMDIGYEGLKQEELLKIWYQEALRAVKAKNLGHVVDIFKVTAERLVHIIFNLPNAGALDKLMLNVPLSKEIGDRVKTDIKVVIPYEQFLSMLQG</sequence>
<dbReference type="OrthoDB" id="5961967at2759"/>
<evidence type="ECO:0000313" key="1">
    <source>
        <dbReference type="EMBL" id="EDV29846.1"/>
    </source>
</evidence>
<dbReference type="KEGG" id="tad:TRIADDRAFT_52683"/>
<dbReference type="AlphaFoldDB" id="B3RJU7"/>
<dbReference type="HOGENOM" id="CLU_1663042_0_0_1"/>
<reference evidence="1 2" key="1">
    <citation type="journal article" date="2008" name="Nature">
        <title>The Trichoplax genome and the nature of placozoans.</title>
        <authorList>
            <person name="Srivastava M."/>
            <person name="Begovic E."/>
            <person name="Chapman J."/>
            <person name="Putnam N.H."/>
            <person name="Hellsten U."/>
            <person name="Kawashima T."/>
            <person name="Kuo A."/>
            <person name="Mitros T."/>
            <person name="Salamov A."/>
            <person name="Carpenter M.L."/>
            <person name="Signorovitch A.Y."/>
            <person name="Moreno M.A."/>
            <person name="Kamm K."/>
            <person name="Grimwood J."/>
            <person name="Schmutz J."/>
            <person name="Shapiro H."/>
            <person name="Grigoriev I.V."/>
            <person name="Buss L.W."/>
            <person name="Schierwater B."/>
            <person name="Dellaporta S.L."/>
            <person name="Rokhsar D.S."/>
        </authorList>
    </citation>
    <scope>NUCLEOTIDE SEQUENCE [LARGE SCALE GENOMIC DNA]</scope>
    <source>
        <strain evidence="1 2">Grell-BS-1999</strain>
    </source>
</reference>
<dbReference type="RefSeq" id="XP_002109048.1">
    <property type="nucleotide sequence ID" value="XM_002109012.1"/>
</dbReference>